<dbReference type="Proteomes" id="UP000186583">
    <property type="component" value="Unassembled WGS sequence"/>
</dbReference>
<keyword evidence="3" id="KW-1185">Reference proteome</keyword>
<protein>
    <submittedName>
        <fullName evidence="2">Uncharacterized protein</fullName>
    </submittedName>
</protein>
<comment type="caution">
    <text evidence="2">The sequence shown here is derived from an EMBL/GenBank/DDBJ whole genome shotgun (WGS) entry which is preliminary data.</text>
</comment>
<evidence type="ECO:0000313" key="3">
    <source>
        <dbReference type="Proteomes" id="UP000186583"/>
    </source>
</evidence>
<sequence>MRPTLALRAFRPTLRMMSPVPRLRKLRQIPPELLPLGTSLLNSEMLCWTRFLTNLGVVVGFAVGAAAYSIGRHLVTDKTIRLKRQGKSAAAHDDEHH</sequence>
<organism evidence="2 3">
    <name type="scientific">Colletotrichum chlorophyti</name>
    <dbReference type="NCBI Taxonomy" id="708187"/>
    <lineage>
        <taxon>Eukaryota</taxon>
        <taxon>Fungi</taxon>
        <taxon>Dikarya</taxon>
        <taxon>Ascomycota</taxon>
        <taxon>Pezizomycotina</taxon>
        <taxon>Sordariomycetes</taxon>
        <taxon>Hypocreomycetidae</taxon>
        <taxon>Glomerellales</taxon>
        <taxon>Glomerellaceae</taxon>
        <taxon>Colletotrichum</taxon>
    </lineage>
</organism>
<evidence type="ECO:0000256" key="1">
    <source>
        <dbReference type="SAM" id="Phobius"/>
    </source>
</evidence>
<name>A0A1Q8RYD5_9PEZI</name>
<gene>
    <name evidence="2" type="ORF">CCHL11_01526</name>
</gene>
<accession>A0A1Q8RYD5</accession>
<keyword evidence="1" id="KW-0812">Transmembrane</keyword>
<feature type="transmembrane region" description="Helical" evidence="1">
    <location>
        <begin position="55"/>
        <end position="75"/>
    </location>
</feature>
<proteinExistence type="predicted"/>
<dbReference type="EMBL" id="MPGH01000060">
    <property type="protein sequence ID" value="OLN92109.1"/>
    <property type="molecule type" value="Genomic_DNA"/>
</dbReference>
<keyword evidence="1" id="KW-0472">Membrane</keyword>
<dbReference type="AlphaFoldDB" id="A0A1Q8RYD5"/>
<evidence type="ECO:0000313" key="2">
    <source>
        <dbReference type="EMBL" id="OLN92109.1"/>
    </source>
</evidence>
<dbReference type="OrthoDB" id="202195at2759"/>
<reference evidence="2 3" key="1">
    <citation type="submission" date="2016-11" db="EMBL/GenBank/DDBJ databases">
        <title>Draft Genome Assembly of Colletotrichum chlorophyti a pathogen of herbaceous plants.</title>
        <authorList>
            <person name="Gan P."/>
            <person name="Narusaka M."/>
            <person name="Tsushima A."/>
            <person name="Narusaka Y."/>
            <person name="Takano Y."/>
            <person name="Shirasu K."/>
        </authorList>
    </citation>
    <scope>NUCLEOTIDE SEQUENCE [LARGE SCALE GENOMIC DNA]</scope>
    <source>
        <strain evidence="2 3">NTL11</strain>
    </source>
</reference>
<keyword evidence="1" id="KW-1133">Transmembrane helix</keyword>